<organism evidence="2 3">
    <name type="scientific">Mariniflexile aquimaris</name>
    <dbReference type="NCBI Taxonomy" id="881009"/>
    <lineage>
        <taxon>Bacteria</taxon>
        <taxon>Pseudomonadati</taxon>
        <taxon>Bacteroidota</taxon>
        <taxon>Flavobacteriia</taxon>
        <taxon>Flavobacteriales</taxon>
        <taxon>Flavobacteriaceae</taxon>
        <taxon>Mariniflexile</taxon>
    </lineage>
</organism>
<dbReference type="Proteomes" id="UP001597011">
    <property type="component" value="Unassembled WGS sequence"/>
</dbReference>
<dbReference type="EMBL" id="JBHTIB010000002">
    <property type="protein sequence ID" value="MFD0834597.1"/>
    <property type="molecule type" value="Genomic_DNA"/>
</dbReference>
<evidence type="ECO:0000313" key="3">
    <source>
        <dbReference type="Proteomes" id="UP001597011"/>
    </source>
</evidence>
<name>A0ABW3BQ71_9FLAO</name>
<comment type="caution">
    <text evidence="2">The sequence shown here is derived from an EMBL/GenBank/DDBJ whole genome shotgun (WGS) entry which is preliminary data.</text>
</comment>
<protein>
    <submittedName>
        <fullName evidence="2">GIY-YIG nuclease family protein</fullName>
    </submittedName>
</protein>
<dbReference type="InterPro" id="IPR035901">
    <property type="entry name" value="GIY-YIG_endonuc_sf"/>
</dbReference>
<keyword evidence="3" id="KW-1185">Reference proteome</keyword>
<accession>A0ABW3BQ71</accession>
<dbReference type="Pfam" id="PF01541">
    <property type="entry name" value="GIY-YIG"/>
    <property type="match status" value="1"/>
</dbReference>
<dbReference type="RefSeq" id="WP_379939004.1">
    <property type="nucleotide sequence ID" value="NZ_JBHTIB010000002.1"/>
</dbReference>
<gene>
    <name evidence="2" type="ORF">ACFQ0I_02380</name>
</gene>
<reference evidence="3" key="1">
    <citation type="journal article" date="2019" name="Int. J. Syst. Evol. Microbiol.">
        <title>The Global Catalogue of Microorganisms (GCM) 10K type strain sequencing project: providing services to taxonomists for standard genome sequencing and annotation.</title>
        <authorList>
            <consortium name="The Broad Institute Genomics Platform"/>
            <consortium name="The Broad Institute Genome Sequencing Center for Infectious Disease"/>
            <person name="Wu L."/>
            <person name="Ma J."/>
        </authorList>
    </citation>
    <scope>NUCLEOTIDE SEQUENCE [LARGE SCALE GENOMIC DNA]</scope>
    <source>
        <strain evidence="3">CCUG 60529</strain>
    </source>
</reference>
<feature type="domain" description="GIY-YIG" evidence="1">
    <location>
        <begin position="1"/>
        <end position="77"/>
    </location>
</feature>
<evidence type="ECO:0000313" key="2">
    <source>
        <dbReference type="EMBL" id="MFD0834597.1"/>
    </source>
</evidence>
<proteinExistence type="predicted"/>
<dbReference type="SUPFAM" id="SSF82771">
    <property type="entry name" value="GIY-YIG endonuclease"/>
    <property type="match status" value="1"/>
</dbReference>
<dbReference type="Gene3D" id="3.40.1440.10">
    <property type="entry name" value="GIY-YIG endonuclease"/>
    <property type="match status" value="1"/>
</dbReference>
<evidence type="ECO:0000259" key="1">
    <source>
        <dbReference type="PROSITE" id="PS50164"/>
    </source>
</evidence>
<sequence>MNYVYILFSETLNQYYVGESVDIENRIKQHNSGFYDSAYTKITSDWILYHLITCIHREQARKIEAHIKKMKSKTYIQNLKKYPEITEKLKNKYG</sequence>
<dbReference type="InterPro" id="IPR000305">
    <property type="entry name" value="GIY-YIG_endonuc"/>
</dbReference>
<dbReference type="PROSITE" id="PS50164">
    <property type="entry name" value="GIY_YIG"/>
    <property type="match status" value="1"/>
</dbReference>